<dbReference type="OrthoDB" id="9790012at2"/>
<dbReference type="PANTHER" id="PTHR39328:SF1">
    <property type="entry name" value="BLL2871 PROTEIN"/>
    <property type="match status" value="1"/>
</dbReference>
<dbReference type="AlphaFoldDB" id="A0A1Y5TKV3"/>
<dbReference type="InterPro" id="IPR029055">
    <property type="entry name" value="Ntn_hydrolases_N"/>
</dbReference>
<dbReference type="EMBL" id="FWFR01000002">
    <property type="protein sequence ID" value="SLN64401.1"/>
    <property type="molecule type" value="Genomic_DNA"/>
</dbReference>
<dbReference type="SUPFAM" id="SSF56235">
    <property type="entry name" value="N-terminal nucleophile aminohydrolases (Ntn hydrolases)"/>
    <property type="match status" value="1"/>
</dbReference>
<dbReference type="Proteomes" id="UP000193200">
    <property type="component" value="Unassembled WGS sequence"/>
</dbReference>
<evidence type="ECO:0000313" key="2">
    <source>
        <dbReference type="Proteomes" id="UP000193200"/>
    </source>
</evidence>
<keyword evidence="2" id="KW-1185">Reference proteome</keyword>
<dbReference type="RefSeq" id="WP_085884234.1">
    <property type="nucleotide sequence ID" value="NZ_FWFR01000002.1"/>
</dbReference>
<dbReference type="Pfam" id="PF06267">
    <property type="entry name" value="DUF1028"/>
    <property type="match status" value="1"/>
</dbReference>
<proteinExistence type="predicted"/>
<name>A0A1Y5TKV3_9PROT</name>
<dbReference type="Gene3D" id="3.60.20.10">
    <property type="entry name" value="Glutamine Phosphoribosylpyrophosphate, subunit 1, domain 1"/>
    <property type="match status" value="1"/>
</dbReference>
<evidence type="ECO:0008006" key="3">
    <source>
        <dbReference type="Google" id="ProtNLM"/>
    </source>
</evidence>
<organism evidence="1 2">
    <name type="scientific">Oceanibacterium hippocampi</name>
    <dbReference type="NCBI Taxonomy" id="745714"/>
    <lineage>
        <taxon>Bacteria</taxon>
        <taxon>Pseudomonadati</taxon>
        <taxon>Pseudomonadota</taxon>
        <taxon>Alphaproteobacteria</taxon>
        <taxon>Sneathiellales</taxon>
        <taxon>Sneathiellaceae</taxon>
        <taxon>Oceanibacterium</taxon>
    </lineage>
</organism>
<evidence type="ECO:0000313" key="1">
    <source>
        <dbReference type="EMBL" id="SLN64401.1"/>
    </source>
</evidence>
<protein>
    <recommendedName>
        <fullName evidence="3">DUF1028 domain-containing protein</fullName>
    </recommendedName>
</protein>
<reference evidence="1 2" key="1">
    <citation type="submission" date="2017-03" db="EMBL/GenBank/DDBJ databases">
        <authorList>
            <person name="Afonso C.L."/>
            <person name="Miller P.J."/>
            <person name="Scott M.A."/>
            <person name="Spackman E."/>
            <person name="Goraichik I."/>
            <person name="Dimitrov K.M."/>
            <person name="Suarez D.L."/>
            <person name="Swayne D.E."/>
        </authorList>
    </citation>
    <scope>NUCLEOTIDE SEQUENCE [LARGE SCALE GENOMIC DNA]</scope>
    <source>
        <strain evidence="1 2">CECT 7691</strain>
    </source>
</reference>
<dbReference type="PANTHER" id="PTHR39328">
    <property type="entry name" value="BLL2871 PROTEIN"/>
    <property type="match status" value="1"/>
</dbReference>
<sequence length="223" mass="22773">MTFSIAARCPDTGMLGVAVTSSSICVASRCAFARAGVGAALSQNVTDPRLGRRALDMLEDGVGAGAAMQALVASSGHGEWRQLALVDAKGETAHFTGGKALGLSASAEGPGCVSVGNLLSNDGVPGAIVAGFLASKGHLGARLIAGLRAGLAAGGEESPVRSAGVMVADRARWPIADLRVDWDDDPLGRIAANWTEYEPQIEAYLVRALDPDRAESFTAADAR</sequence>
<accession>A0A1Y5TKV3</accession>
<gene>
    <name evidence="1" type="ORF">OCH7691_02916</name>
</gene>
<dbReference type="InParanoid" id="A0A1Y5TKV3"/>
<dbReference type="InterPro" id="IPR010430">
    <property type="entry name" value="DUF1028"/>
</dbReference>